<dbReference type="Gene3D" id="3.20.20.60">
    <property type="entry name" value="Phosphoenolpyruvate-binding domains"/>
    <property type="match status" value="2"/>
</dbReference>
<dbReference type="PANTHER" id="PTHR42905:SF5">
    <property type="entry name" value="CARBOXYVINYL-CARBOXYPHOSPHONATE PHOSPHORYLMUTASE, CHLOROPLASTIC"/>
    <property type="match status" value="1"/>
</dbReference>
<dbReference type="EMBL" id="JAURUO010000015">
    <property type="protein sequence ID" value="MDP9729490.1"/>
    <property type="molecule type" value="Genomic_DNA"/>
</dbReference>
<dbReference type="Pfam" id="PF13714">
    <property type="entry name" value="PEP_mutase"/>
    <property type="match status" value="1"/>
</dbReference>
<dbReference type="SUPFAM" id="SSF51621">
    <property type="entry name" value="Phosphoenolpyruvate/pyruvate domain"/>
    <property type="match status" value="1"/>
</dbReference>
<dbReference type="Proteomes" id="UP001229209">
    <property type="component" value="Unassembled WGS sequence"/>
</dbReference>
<dbReference type="InterPro" id="IPR018523">
    <property type="entry name" value="Isocitrate_lyase_ph_CS"/>
</dbReference>
<dbReference type="EC" id="4.1.3.30" evidence="1"/>
<accession>A0ABT9LYY8</accession>
<proteinExistence type="predicted"/>
<evidence type="ECO:0000313" key="2">
    <source>
        <dbReference type="Proteomes" id="UP001229209"/>
    </source>
</evidence>
<comment type="caution">
    <text evidence="1">The sequence shown here is derived from an EMBL/GenBank/DDBJ whole genome shotgun (WGS) entry which is preliminary data.</text>
</comment>
<dbReference type="PROSITE" id="PS00161">
    <property type="entry name" value="ISOCITRATE_LYASE"/>
    <property type="match status" value="1"/>
</dbReference>
<evidence type="ECO:0000313" key="1">
    <source>
        <dbReference type="EMBL" id="MDP9729490.1"/>
    </source>
</evidence>
<dbReference type="InterPro" id="IPR015813">
    <property type="entry name" value="Pyrv/PenolPyrv_kinase-like_dom"/>
</dbReference>
<gene>
    <name evidence="1" type="ORF">J2S04_002463</name>
</gene>
<organism evidence="1 2">
    <name type="scientific">Alicyclobacillus tolerans</name>
    <dbReference type="NCBI Taxonomy" id="90970"/>
    <lineage>
        <taxon>Bacteria</taxon>
        <taxon>Bacillati</taxon>
        <taxon>Bacillota</taxon>
        <taxon>Bacilli</taxon>
        <taxon>Bacillales</taxon>
        <taxon>Alicyclobacillaceae</taxon>
        <taxon>Alicyclobacillus</taxon>
    </lineage>
</organism>
<name>A0ABT9LYY8_9BACL</name>
<keyword evidence="2" id="KW-1185">Reference proteome</keyword>
<protein>
    <submittedName>
        <fullName evidence="1">Methylisocitrate lyase</fullName>
        <ecNumber evidence="1">4.1.3.30</ecNumber>
    </submittedName>
</protein>
<dbReference type="GO" id="GO:0046421">
    <property type="term" value="F:methylisocitrate lyase activity"/>
    <property type="evidence" value="ECO:0007669"/>
    <property type="project" value="UniProtKB-EC"/>
</dbReference>
<keyword evidence="1" id="KW-0456">Lyase</keyword>
<reference evidence="1 2" key="1">
    <citation type="submission" date="2023-07" db="EMBL/GenBank/DDBJ databases">
        <title>Genomic Encyclopedia of Type Strains, Phase IV (KMG-IV): sequencing the most valuable type-strain genomes for metagenomic binning, comparative biology and taxonomic classification.</title>
        <authorList>
            <person name="Goeker M."/>
        </authorList>
    </citation>
    <scope>NUCLEOTIDE SEQUENCE [LARGE SCALE GENOMIC DNA]</scope>
    <source>
        <strain evidence="1 2">DSM 25924</strain>
    </source>
</reference>
<dbReference type="RefSeq" id="WP_306955276.1">
    <property type="nucleotide sequence ID" value="NZ_JAURUO010000015.1"/>
</dbReference>
<dbReference type="InterPro" id="IPR039556">
    <property type="entry name" value="ICL/PEPM"/>
</dbReference>
<dbReference type="PANTHER" id="PTHR42905">
    <property type="entry name" value="PHOSPHOENOLPYRUVATE CARBOXYLASE"/>
    <property type="match status" value="1"/>
</dbReference>
<dbReference type="InterPro" id="IPR040442">
    <property type="entry name" value="Pyrv_kinase-like_dom_sf"/>
</dbReference>
<dbReference type="CDD" id="cd00377">
    <property type="entry name" value="ICL_PEPM"/>
    <property type="match status" value="1"/>
</dbReference>
<sequence length="260" mass="28442">MAWLVEEQPSQAELAKQFLMRIQQSNILKIPGAHDGLTARLAKRAGFEALYLSGAAYTASRSLPDLGLVYSNEVAERAADLVRASGLPVLVDIDTGYGGVLNVARTAKEMVEARVAAIQIEDQLMPKKCGHLNGKKLVEASEMVEKIRMLKRVAPGLVVVARSDAKSVEGLDALIHRVNLYIEAGADAVFPEALTSVRVAAKAIERVFEAISQEGTQKSFLSSMQSREELYETIGYFDYEELDEQIAKTILDPSMLSDNE</sequence>